<dbReference type="Gene3D" id="3.40.50.720">
    <property type="entry name" value="NAD(P)-binding Rossmann-like Domain"/>
    <property type="match status" value="2"/>
</dbReference>
<keyword evidence="3" id="KW-0472">Membrane</keyword>
<gene>
    <name evidence="5" type="ORF">GCM10011390_48800</name>
</gene>
<evidence type="ECO:0000256" key="3">
    <source>
        <dbReference type="SAM" id="Phobius"/>
    </source>
</evidence>
<evidence type="ECO:0000256" key="2">
    <source>
        <dbReference type="SAM" id="MobiDB-lite"/>
    </source>
</evidence>
<evidence type="ECO:0000313" key="5">
    <source>
        <dbReference type="EMBL" id="GGE23624.1"/>
    </source>
</evidence>
<dbReference type="Proteomes" id="UP000644699">
    <property type="component" value="Unassembled WGS sequence"/>
</dbReference>
<reference evidence="5" key="1">
    <citation type="journal article" date="2014" name="Int. J. Syst. Evol. Microbiol.">
        <title>Complete genome sequence of Corynebacterium casei LMG S-19264T (=DSM 44701T), isolated from a smear-ripened cheese.</title>
        <authorList>
            <consortium name="US DOE Joint Genome Institute (JGI-PGF)"/>
            <person name="Walter F."/>
            <person name="Albersmeier A."/>
            <person name="Kalinowski J."/>
            <person name="Ruckert C."/>
        </authorList>
    </citation>
    <scope>NUCLEOTIDE SEQUENCE</scope>
    <source>
        <strain evidence="5">CGMCC 1.15367</strain>
    </source>
</reference>
<feature type="transmembrane region" description="Helical" evidence="3">
    <location>
        <begin position="83"/>
        <end position="104"/>
    </location>
</feature>
<dbReference type="SUPFAM" id="SSF51735">
    <property type="entry name" value="NAD(P)-binding Rossmann-fold domains"/>
    <property type="match status" value="1"/>
</dbReference>
<reference evidence="5" key="2">
    <citation type="submission" date="2020-09" db="EMBL/GenBank/DDBJ databases">
        <authorList>
            <person name="Sun Q."/>
            <person name="Zhou Y."/>
        </authorList>
    </citation>
    <scope>NUCLEOTIDE SEQUENCE</scope>
    <source>
        <strain evidence="5">CGMCC 1.15367</strain>
    </source>
</reference>
<dbReference type="PANTHER" id="PTHR43318:SF1">
    <property type="entry name" value="POLYSACCHARIDE BIOSYNTHESIS PROTEIN EPSC-RELATED"/>
    <property type="match status" value="1"/>
</dbReference>
<dbReference type="Pfam" id="PF02719">
    <property type="entry name" value="Polysacc_synt_2"/>
    <property type="match status" value="1"/>
</dbReference>
<feature type="domain" description="Polysaccharide biosynthesis protein CapD-like" evidence="4">
    <location>
        <begin position="305"/>
        <end position="593"/>
    </location>
</feature>
<dbReference type="CDD" id="cd05237">
    <property type="entry name" value="UDP_invert_4-6DH_SDR_e"/>
    <property type="match status" value="1"/>
</dbReference>
<evidence type="ECO:0000256" key="1">
    <source>
        <dbReference type="ARBA" id="ARBA00007430"/>
    </source>
</evidence>
<dbReference type="RefSeq" id="WP_188913203.1">
    <property type="nucleotide sequence ID" value="NZ_BMIQ01000012.1"/>
</dbReference>
<dbReference type="InterPro" id="IPR003869">
    <property type="entry name" value="Polysac_CapD-like"/>
</dbReference>
<evidence type="ECO:0000259" key="4">
    <source>
        <dbReference type="Pfam" id="PF02719"/>
    </source>
</evidence>
<dbReference type="InterPro" id="IPR036291">
    <property type="entry name" value="NAD(P)-bd_dom_sf"/>
</dbReference>
<dbReference type="Pfam" id="PF13727">
    <property type="entry name" value="CoA_binding_3"/>
    <property type="match status" value="1"/>
</dbReference>
<feature type="transmembrane region" description="Helical" evidence="3">
    <location>
        <begin position="12"/>
        <end position="38"/>
    </location>
</feature>
<feature type="region of interest" description="Disordered" evidence="2">
    <location>
        <begin position="653"/>
        <end position="677"/>
    </location>
</feature>
<dbReference type="AlphaFoldDB" id="A0A917A2L9"/>
<keyword evidence="3" id="KW-1133">Transmembrane helix</keyword>
<accession>A0A917A2L9</accession>
<feature type="transmembrane region" description="Helical" evidence="3">
    <location>
        <begin position="50"/>
        <end position="71"/>
    </location>
</feature>
<keyword evidence="6" id="KW-1185">Reference proteome</keyword>
<protein>
    <submittedName>
        <fullName evidence="5">Polysaccharide biosynthesis protein CapD</fullName>
    </submittedName>
</protein>
<keyword evidence="3" id="KW-0812">Transmembrane</keyword>
<organism evidence="5 6">
    <name type="scientific">Aureimonas endophytica</name>
    <dbReference type="NCBI Taxonomy" id="2027858"/>
    <lineage>
        <taxon>Bacteria</taxon>
        <taxon>Pseudomonadati</taxon>
        <taxon>Pseudomonadota</taxon>
        <taxon>Alphaproteobacteria</taxon>
        <taxon>Hyphomicrobiales</taxon>
        <taxon>Aurantimonadaceae</taxon>
        <taxon>Aureimonas</taxon>
    </lineage>
</organism>
<dbReference type="PANTHER" id="PTHR43318">
    <property type="entry name" value="UDP-N-ACETYLGLUCOSAMINE 4,6-DEHYDRATASE"/>
    <property type="match status" value="1"/>
</dbReference>
<dbReference type="InterPro" id="IPR051203">
    <property type="entry name" value="Polysaccharide_Synthase-Rel"/>
</dbReference>
<comment type="caution">
    <text evidence="5">The sequence shown here is derived from an EMBL/GenBank/DDBJ whole genome shotgun (WGS) entry which is preliminary data.</text>
</comment>
<proteinExistence type="inferred from homology"/>
<name>A0A917A2L9_9HYPH</name>
<evidence type="ECO:0000313" key="6">
    <source>
        <dbReference type="Proteomes" id="UP000644699"/>
    </source>
</evidence>
<sequence>MPQIKAGSGRMLLLRGIALTHDVVVGALAMLLSLGLRLGDERFWLGIDGYLVTSLAFGLLVGAIGFTVGLNRGIWRYASLPELISVMKTATVSVLLFVFMHFLVVRLDNPMIPRSTPVITWALLVVMLAAPRAAYRSYRNHRDTVRLGRAARQSAKRVILVGASDNADIFLRMVSEQIGSNYEVLAILDERGRRVGRWIRGVPIVGTLDRLPEIVRRFEEEGQRPDALILTRSREDFERHASIDELIELASVEGLPLLRLADMLDMRDVAAPPEIRPIRLEDLLQRRPLRLANRDVSELIAGRTVLITGGGGSIGSELGRQIAALKPARLVIVDASEFVLFEAESALKRLAPQLEVRALIGNVREAATVDRIFARERPHVVFHAAALKHVPIVEAQPLEGMFTNAIGTRNVVRAAVRARVGAMVMVSTDKAVNPTNVMGATKRLAEMVCQAEDIAAGTEGTRFVTVRFGNVLGSAGSVVPTFEKQLEAGGPLTVTHPEIERYFMTIKEACFLVLEAAAHGLAHRAERGRIFVLDMGRPVKIVELARDVIRLSGLRPDSDVKIVFTGLRPGEKLTEELFDPAETLSHTAVEGLLTAFPRAIEAPLVARILDEMQRHIEADDAASALRLLSGTVPEFRPGREALALMGPAAPVPGLEPRDGGTILSLPGLKRGEAPEQP</sequence>
<comment type="similarity">
    <text evidence="1">Belongs to the polysaccharide synthase family.</text>
</comment>
<dbReference type="EMBL" id="BMIQ01000012">
    <property type="protein sequence ID" value="GGE23624.1"/>
    <property type="molecule type" value="Genomic_DNA"/>
</dbReference>